<dbReference type="Proteomes" id="UP001549031">
    <property type="component" value="Unassembled WGS sequence"/>
</dbReference>
<dbReference type="InterPro" id="IPR009739">
    <property type="entry name" value="LprI-like_N"/>
</dbReference>
<feature type="chain" id="PRO_5046082495" evidence="1">
    <location>
        <begin position="24"/>
        <end position="141"/>
    </location>
</feature>
<reference evidence="3 4" key="1">
    <citation type="submission" date="2024-06" db="EMBL/GenBank/DDBJ databases">
        <title>Genomic Encyclopedia of Type Strains, Phase IV (KMG-IV): sequencing the most valuable type-strain genomes for metagenomic binning, comparative biology and taxonomic classification.</title>
        <authorList>
            <person name="Goeker M."/>
        </authorList>
    </citation>
    <scope>NUCLEOTIDE SEQUENCE [LARGE SCALE GENOMIC DNA]</scope>
    <source>
        <strain evidence="3 4">DSM 105042</strain>
    </source>
</reference>
<dbReference type="SUPFAM" id="SSF140566">
    <property type="entry name" value="FlgN-like"/>
    <property type="match status" value="1"/>
</dbReference>
<proteinExistence type="predicted"/>
<dbReference type="PANTHER" id="PTHR39176">
    <property type="entry name" value="PERIPLASMIC PROTEIN-RELATED"/>
    <property type="match status" value="1"/>
</dbReference>
<evidence type="ECO:0000313" key="4">
    <source>
        <dbReference type="Proteomes" id="UP001549031"/>
    </source>
</evidence>
<accession>A0ABV2H7D6</accession>
<evidence type="ECO:0000259" key="2">
    <source>
        <dbReference type="Pfam" id="PF07007"/>
    </source>
</evidence>
<gene>
    <name evidence="3" type="ORF">ABID21_002585</name>
</gene>
<comment type="caution">
    <text evidence="3">The sequence shown here is derived from an EMBL/GenBank/DDBJ whole genome shotgun (WGS) entry which is preliminary data.</text>
</comment>
<evidence type="ECO:0000256" key="1">
    <source>
        <dbReference type="SAM" id="SignalP"/>
    </source>
</evidence>
<organism evidence="3 4">
    <name type="scientific">Pseudorhizobium tarimense</name>
    <dbReference type="NCBI Taxonomy" id="1079109"/>
    <lineage>
        <taxon>Bacteria</taxon>
        <taxon>Pseudomonadati</taxon>
        <taxon>Pseudomonadota</taxon>
        <taxon>Alphaproteobacteria</taxon>
        <taxon>Hyphomicrobiales</taxon>
        <taxon>Rhizobiaceae</taxon>
        <taxon>Rhizobium/Agrobacterium group</taxon>
        <taxon>Pseudorhizobium</taxon>
    </lineage>
</organism>
<feature type="signal peptide" evidence="1">
    <location>
        <begin position="1"/>
        <end position="23"/>
    </location>
</feature>
<dbReference type="RefSeq" id="WP_247244403.1">
    <property type="nucleotide sequence ID" value="NZ_JALJRA010000009.1"/>
</dbReference>
<dbReference type="InterPro" id="IPR036679">
    <property type="entry name" value="FlgN-like_sf"/>
</dbReference>
<keyword evidence="4" id="KW-1185">Reference proteome</keyword>
<dbReference type="Pfam" id="PF07007">
    <property type="entry name" value="LprI"/>
    <property type="match status" value="1"/>
</dbReference>
<feature type="domain" description="Lysozyme inhibitor LprI-like N-terminal" evidence="2">
    <location>
        <begin position="31"/>
        <end position="131"/>
    </location>
</feature>
<sequence>MLKPVLSLLLSGCVLLVEVPVSAQDQPDIDCQNAQTQMEMTYCAERDFAAADEVLNAQYKQARQVMKAWDADAMAEFKGAEDALVAAQRAWVGFRDAQCTSVGFQAHGGTMEPMLIYACQADLTRTRTEELKELTDVMDGI</sequence>
<dbReference type="PANTHER" id="PTHR39176:SF1">
    <property type="entry name" value="PERIPLASMIC PROTEIN"/>
    <property type="match status" value="1"/>
</dbReference>
<name>A0ABV2H7D6_9HYPH</name>
<dbReference type="EMBL" id="JBEPLJ010000009">
    <property type="protein sequence ID" value="MET3586467.1"/>
    <property type="molecule type" value="Genomic_DNA"/>
</dbReference>
<protein>
    <submittedName>
        <fullName evidence="3">Uncharacterized protein YecT (DUF1311 family)</fullName>
    </submittedName>
</protein>
<evidence type="ECO:0000313" key="3">
    <source>
        <dbReference type="EMBL" id="MET3586467.1"/>
    </source>
</evidence>
<keyword evidence="1" id="KW-0732">Signal</keyword>
<dbReference type="Gene3D" id="1.20.1270.180">
    <property type="match status" value="1"/>
</dbReference>